<dbReference type="PROSITE" id="PS51746">
    <property type="entry name" value="PPM_2"/>
    <property type="match status" value="1"/>
</dbReference>
<proteinExistence type="predicted"/>
<organism evidence="3 4">
    <name type="scientific">Marinactinospora rubrisoli</name>
    <dbReference type="NCBI Taxonomy" id="2715399"/>
    <lineage>
        <taxon>Bacteria</taxon>
        <taxon>Bacillati</taxon>
        <taxon>Actinomycetota</taxon>
        <taxon>Actinomycetes</taxon>
        <taxon>Streptosporangiales</taxon>
        <taxon>Nocardiopsidaceae</taxon>
        <taxon>Marinactinospora</taxon>
    </lineage>
</organism>
<dbReference type="Gene3D" id="3.60.40.10">
    <property type="entry name" value="PPM-type phosphatase domain"/>
    <property type="match status" value="1"/>
</dbReference>
<dbReference type="Proteomes" id="UP001596540">
    <property type="component" value="Unassembled WGS sequence"/>
</dbReference>
<sequence length="284" mass="29925">MSLIDPMDRVLHPVRHPRPGVWSDQGPRPRQQDAAAVAVAGLDRRVGALMTYGHRGAALMDGFGGHPAVEEVTQRAARRAAEAAAARGALAGLAAAAEVVRAAEGEDDDGPDCVGAVVAVEQRQAAWTGDVRVYTWRRADHTLTLHTADHTEGAAIRARLADGTAAGEQLGDPAEYDHVITTSIGCHTAPETPETDPRPSQDRAGWVMLPGDCDAIILTCDGVHDALTHEDMWGTVLTCEKYGAEAVARALVEDARAADAARDPEHRVDDNATCVVIPIGPIGA</sequence>
<name>A0ABW2KQ17_9ACTN</name>
<gene>
    <name evidence="3" type="ORF">ACFQRF_26800</name>
</gene>
<keyword evidence="4" id="KW-1185">Reference proteome</keyword>
<evidence type="ECO:0000313" key="3">
    <source>
        <dbReference type="EMBL" id="MFC7331356.1"/>
    </source>
</evidence>
<dbReference type="InterPro" id="IPR001932">
    <property type="entry name" value="PPM-type_phosphatase-like_dom"/>
</dbReference>
<dbReference type="SUPFAM" id="SSF81606">
    <property type="entry name" value="PP2C-like"/>
    <property type="match status" value="1"/>
</dbReference>
<protein>
    <recommendedName>
        <fullName evidence="2">PPM-type phosphatase domain-containing protein</fullName>
    </recommendedName>
</protein>
<evidence type="ECO:0000259" key="2">
    <source>
        <dbReference type="PROSITE" id="PS51746"/>
    </source>
</evidence>
<comment type="caution">
    <text evidence="3">The sequence shown here is derived from an EMBL/GenBank/DDBJ whole genome shotgun (WGS) entry which is preliminary data.</text>
</comment>
<reference evidence="4" key="1">
    <citation type="journal article" date="2019" name="Int. J. Syst. Evol. Microbiol.">
        <title>The Global Catalogue of Microorganisms (GCM) 10K type strain sequencing project: providing services to taxonomists for standard genome sequencing and annotation.</title>
        <authorList>
            <consortium name="The Broad Institute Genomics Platform"/>
            <consortium name="The Broad Institute Genome Sequencing Center for Infectious Disease"/>
            <person name="Wu L."/>
            <person name="Ma J."/>
        </authorList>
    </citation>
    <scope>NUCLEOTIDE SEQUENCE [LARGE SCALE GENOMIC DNA]</scope>
    <source>
        <strain evidence="4">CGMCC 4.7382</strain>
    </source>
</reference>
<feature type="compositionally biased region" description="Basic and acidic residues" evidence="1">
    <location>
        <begin position="1"/>
        <end position="11"/>
    </location>
</feature>
<accession>A0ABW2KQ17</accession>
<feature type="domain" description="PPM-type phosphatase" evidence="2">
    <location>
        <begin position="18"/>
        <end position="279"/>
    </location>
</feature>
<evidence type="ECO:0000313" key="4">
    <source>
        <dbReference type="Proteomes" id="UP001596540"/>
    </source>
</evidence>
<dbReference type="RefSeq" id="WP_379874153.1">
    <property type="nucleotide sequence ID" value="NZ_JBHTBH010000020.1"/>
</dbReference>
<dbReference type="SMART" id="SM00332">
    <property type="entry name" value="PP2Cc"/>
    <property type="match status" value="1"/>
</dbReference>
<feature type="region of interest" description="Disordered" evidence="1">
    <location>
        <begin position="1"/>
        <end position="30"/>
    </location>
</feature>
<dbReference type="InterPro" id="IPR036457">
    <property type="entry name" value="PPM-type-like_dom_sf"/>
</dbReference>
<dbReference type="EMBL" id="JBHTBH010000020">
    <property type="protein sequence ID" value="MFC7331356.1"/>
    <property type="molecule type" value="Genomic_DNA"/>
</dbReference>
<evidence type="ECO:0000256" key="1">
    <source>
        <dbReference type="SAM" id="MobiDB-lite"/>
    </source>
</evidence>